<feature type="compositionally biased region" description="Polar residues" evidence="6">
    <location>
        <begin position="333"/>
        <end position="342"/>
    </location>
</feature>
<evidence type="ECO:0000256" key="2">
    <source>
        <dbReference type="ARBA" id="ARBA00023015"/>
    </source>
</evidence>
<comment type="subcellular location">
    <subcellularLocation>
        <location evidence="1">Nucleus</location>
    </subcellularLocation>
</comment>
<keyword evidence="5" id="KW-0539">Nucleus</keyword>
<feature type="domain" description="TCP" evidence="7">
    <location>
        <begin position="44"/>
        <end position="102"/>
    </location>
</feature>
<dbReference type="Proteomes" id="UP001443914">
    <property type="component" value="Unassembled WGS sequence"/>
</dbReference>
<dbReference type="PANTHER" id="PTHR31072:SF147">
    <property type="entry name" value="TRANSCRIPTION FACTOR TCP13"/>
    <property type="match status" value="1"/>
</dbReference>
<evidence type="ECO:0000256" key="5">
    <source>
        <dbReference type="ARBA" id="ARBA00023242"/>
    </source>
</evidence>
<dbReference type="InterPro" id="IPR005333">
    <property type="entry name" value="Transcription_factor_TCP"/>
</dbReference>
<feature type="region of interest" description="Disordered" evidence="6">
    <location>
        <begin position="1"/>
        <end position="30"/>
    </location>
</feature>
<dbReference type="EMBL" id="JBDFQZ010000010">
    <property type="protein sequence ID" value="KAK9684475.1"/>
    <property type="molecule type" value="Genomic_DNA"/>
</dbReference>
<feature type="compositionally biased region" description="Low complexity" evidence="6">
    <location>
        <begin position="238"/>
        <end position="264"/>
    </location>
</feature>
<feature type="region of interest" description="Disordered" evidence="6">
    <location>
        <begin position="315"/>
        <end position="342"/>
    </location>
</feature>
<comment type="caution">
    <text evidence="8">The sequence shown here is derived from an EMBL/GenBank/DDBJ whole genome shotgun (WGS) entry which is preliminary data.</text>
</comment>
<protein>
    <recommendedName>
        <fullName evidence="7">TCP domain-containing protein</fullName>
    </recommendedName>
</protein>
<gene>
    <name evidence="8" type="ORF">RND81_10G212200</name>
</gene>
<dbReference type="InterPro" id="IPR017887">
    <property type="entry name" value="TF_TCP_subgr"/>
</dbReference>
<keyword evidence="4" id="KW-0804">Transcription</keyword>
<evidence type="ECO:0000256" key="3">
    <source>
        <dbReference type="ARBA" id="ARBA00023125"/>
    </source>
</evidence>
<reference evidence="8" key="1">
    <citation type="submission" date="2024-03" db="EMBL/GenBank/DDBJ databases">
        <title>WGS assembly of Saponaria officinalis var. Norfolk2.</title>
        <authorList>
            <person name="Jenkins J."/>
            <person name="Shu S."/>
            <person name="Grimwood J."/>
            <person name="Barry K."/>
            <person name="Goodstein D."/>
            <person name="Schmutz J."/>
            <person name="Leebens-Mack J."/>
            <person name="Osbourn A."/>
        </authorList>
    </citation>
    <scope>NUCLEOTIDE SEQUENCE [LARGE SCALE GENOMIC DNA]</scope>
    <source>
        <strain evidence="8">JIC</strain>
    </source>
</reference>
<accession>A0AAW1I769</accession>
<dbReference type="GO" id="GO:0043565">
    <property type="term" value="F:sequence-specific DNA binding"/>
    <property type="evidence" value="ECO:0007669"/>
    <property type="project" value="TreeGrafter"/>
</dbReference>
<keyword evidence="9" id="KW-1185">Reference proteome</keyword>
<feature type="compositionally biased region" description="Basic and acidic residues" evidence="6">
    <location>
        <begin position="1"/>
        <end position="17"/>
    </location>
</feature>
<evidence type="ECO:0000313" key="9">
    <source>
        <dbReference type="Proteomes" id="UP001443914"/>
    </source>
</evidence>
<feature type="compositionally biased region" description="Polar residues" evidence="6">
    <location>
        <begin position="19"/>
        <end position="30"/>
    </location>
</feature>
<evidence type="ECO:0000313" key="8">
    <source>
        <dbReference type="EMBL" id="KAK9684475.1"/>
    </source>
</evidence>
<evidence type="ECO:0000256" key="6">
    <source>
        <dbReference type="SAM" id="MobiDB-lite"/>
    </source>
</evidence>
<evidence type="ECO:0000256" key="1">
    <source>
        <dbReference type="ARBA" id="ARBA00004123"/>
    </source>
</evidence>
<feature type="region of interest" description="Disordered" evidence="6">
    <location>
        <begin position="238"/>
        <end position="271"/>
    </location>
</feature>
<evidence type="ECO:0000256" key="4">
    <source>
        <dbReference type="ARBA" id="ARBA00023163"/>
    </source>
</evidence>
<evidence type="ECO:0000259" key="7">
    <source>
        <dbReference type="PROSITE" id="PS51369"/>
    </source>
</evidence>
<dbReference type="GO" id="GO:0005634">
    <property type="term" value="C:nucleus"/>
    <property type="evidence" value="ECO:0007669"/>
    <property type="project" value="UniProtKB-SubCell"/>
</dbReference>
<organism evidence="8 9">
    <name type="scientific">Saponaria officinalis</name>
    <name type="common">Common soapwort</name>
    <name type="synonym">Lychnis saponaria</name>
    <dbReference type="NCBI Taxonomy" id="3572"/>
    <lineage>
        <taxon>Eukaryota</taxon>
        <taxon>Viridiplantae</taxon>
        <taxon>Streptophyta</taxon>
        <taxon>Embryophyta</taxon>
        <taxon>Tracheophyta</taxon>
        <taxon>Spermatophyta</taxon>
        <taxon>Magnoliopsida</taxon>
        <taxon>eudicotyledons</taxon>
        <taxon>Gunneridae</taxon>
        <taxon>Pentapetalae</taxon>
        <taxon>Caryophyllales</taxon>
        <taxon>Caryophyllaceae</taxon>
        <taxon>Caryophylleae</taxon>
        <taxon>Saponaria</taxon>
    </lineage>
</organism>
<keyword evidence="3" id="KW-0238">DNA-binding</keyword>
<sequence length="342" mass="38714">MFDLRDKETLYATKEEGEPSSSSRQWSSGMKNPRIVRVSRTFGGKDRHSKVTTIKGLRDRRIRLSVSTAIQLYDLQDRLGLGQPSKVIDWLLDSTKLDIDKLPPLPPIPGHFPPFQQDIHSCQGFEMPLSSSYPFMDANFFLSSRREGININNLSVGVNEDPSIVAKLKYWDSKRKQIDVDDDDDDKVLAQNLFPIASSNNNNASIVVPNSSSSSSLLSNNHPMYNYYQYWEPCHHQSNSSNSSSIPSPLTLSSSSSQLYPSPSMETSSLFPQHTSFNHLQVESDDIRQFNRFNLSNNPYPSSMYTSTGLGLKPFPFSMSQQPHFRQDKDNDGNSWKESSRN</sequence>
<keyword evidence="2" id="KW-0805">Transcription regulation</keyword>
<dbReference type="AlphaFoldDB" id="A0AAW1I769"/>
<dbReference type="PANTHER" id="PTHR31072">
    <property type="entry name" value="TRANSCRIPTION FACTOR TCP4-RELATED"/>
    <property type="match status" value="1"/>
</dbReference>
<proteinExistence type="predicted"/>
<dbReference type="GO" id="GO:0003700">
    <property type="term" value="F:DNA-binding transcription factor activity"/>
    <property type="evidence" value="ECO:0007669"/>
    <property type="project" value="InterPro"/>
</dbReference>
<name>A0AAW1I769_SAPOF</name>
<dbReference type="PROSITE" id="PS51369">
    <property type="entry name" value="TCP"/>
    <property type="match status" value="1"/>
</dbReference>
<dbReference type="Pfam" id="PF03634">
    <property type="entry name" value="TCP"/>
    <property type="match status" value="1"/>
</dbReference>